<keyword evidence="1" id="KW-0812">Transmembrane</keyword>
<sequence length="646" mass="65615">MRTARTAAALLLVGVTAGAGVVLVGQTGAAAAAPTGGCWTYVPEPYADVSTELEPWTVEDGQVLMGTTGATTPGGTREVVIGLSSGPVVSDLPAVGTASFLIDVDGTPVETPLTVEYAAEAGQPVRDVVVRGEVPVGAAGDHVVRLASITFDVPAEGVAVTCNGQTEGVPGGANPATEPLPTDVTAPFTVVGSSGAEVARVVGQQVTTAARAGNEVVVDASGFPSSAAAVARLCDEATCGRDVRIWIGQDGTGRAELLVPDDLAAGTGTVEVTDGATSASADLTLLGEPALAAAETPGADTTSVELTGTEFDPQKKVTVRGYDADGEPTSDAPATATPDGAGGFTATFVVSDPATETITATQAGNGLSAGYAFSGQIGTTPVDPVDPVEPPVVVPPVVPPVEVPVEPPVDIPPPTDVPVIEVPGEEPPVVAPVGEEELTVTEARLDGNATLAELFGGAVRRDLLFLVTNVGETTVTDPVVRVSVGRSTDLEPEIVDAQVGVLEPGAEVVVTVPLELPMAAFGTYQVVGQVGDSETGAFSLEWKTYPWGLFALNVLGAVLIVWGVRRRRAAKLPAPYRPAIAATGDDSVVDLAAATAWWAHRDGTPLVAGRPIAPPLEQVPLEAVVDLEAAEKWWARRAPEKPSQAS</sequence>
<feature type="transmembrane region" description="Helical" evidence="1">
    <location>
        <begin position="545"/>
        <end position="564"/>
    </location>
</feature>
<name>A0ABW0N110_9ACTN</name>
<evidence type="ECO:0000256" key="1">
    <source>
        <dbReference type="SAM" id="Phobius"/>
    </source>
</evidence>
<keyword evidence="1" id="KW-0472">Membrane</keyword>
<reference evidence="4" key="1">
    <citation type="journal article" date="2019" name="Int. J. Syst. Evol. Microbiol.">
        <title>The Global Catalogue of Microorganisms (GCM) 10K type strain sequencing project: providing services to taxonomists for standard genome sequencing and annotation.</title>
        <authorList>
            <consortium name="The Broad Institute Genomics Platform"/>
            <consortium name="The Broad Institute Genome Sequencing Center for Infectious Disease"/>
            <person name="Wu L."/>
            <person name="Ma J."/>
        </authorList>
    </citation>
    <scope>NUCLEOTIDE SEQUENCE [LARGE SCALE GENOMIC DNA]</scope>
    <source>
        <strain evidence="4">KACC 13778</strain>
    </source>
</reference>
<accession>A0ABW0N110</accession>
<evidence type="ECO:0000256" key="2">
    <source>
        <dbReference type="SAM" id="SignalP"/>
    </source>
</evidence>
<evidence type="ECO:0000313" key="4">
    <source>
        <dbReference type="Proteomes" id="UP001595956"/>
    </source>
</evidence>
<dbReference type="EMBL" id="JBHSMD010000002">
    <property type="protein sequence ID" value="MFC5493428.1"/>
    <property type="molecule type" value="Genomic_DNA"/>
</dbReference>
<keyword evidence="2" id="KW-0732">Signal</keyword>
<organism evidence="3 4">
    <name type="scientific">Nocardioides caricicola</name>
    <dbReference type="NCBI Taxonomy" id="634770"/>
    <lineage>
        <taxon>Bacteria</taxon>
        <taxon>Bacillati</taxon>
        <taxon>Actinomycetota</taxon>
        <taxon>Actinomycetes</taxon>
        <taxon>Propionibacteriales</taxon>
        <taxon>Nocardioidaceae</taxon>
        <taxon>Nocardioides</taxon>
    </lineage>
</organism>
<feature type="chain" id="PRO_5047264804" evidence="2">
    <location>
        <begin position="20"/>
        <end position="646"/>
    </location>
</feature>
<gene>
    <name evidence="3" type="ORF">ACFPKY_09960</name>
</gene>
<proteinExistence type="predicted"/>
<protein>
    <submittedName>
        <fullName evidence="3">Uncharacterized protein</fullName>
    </submittedName>
</protein>
<keyword evidence="1" id="KW-1133">Transmembrane helix</keyword>
<feature type="signal peptide" evidence="2">
    <location>
        <begin position="1"/>
        <end position="19"/>
    </location>
</feature>
<evidence type="ECO:0000313" key="3">
    <source>
        <dbReference type="EMBL" id="MFC5493428.1"/>
    </source>
</evidence>
<comment type="caution">
    <text evidence="3">The sequence shown here is derived from an EMBL/GenBank/DDBJ whole genome shotgun (WGS) entry which is preliminary data.</text>
</comment>
<keyword evidence="4" id="KW-1185">Reference proteome</keyword>
<dbReference type="Proteomes" id="UP001595956">
    <property type="component" value="Unassembled WGS sequence"/>
</dbReference>
<dbReference type="RefSeq" id="WP_345172533.1">
    <property type="nucleotide sequence ID" value="NZ_BAABFQ010000003.1"/>
</dbReference>